<accession>A0A2R6Q914</accession>
<reference evidence="18" key="2">
    <citation type="journal article" date="2018" name="BMC Genomics">
        <title>A manually annotated Actinidia chinensis var. chinensis (kiwifruit) genome highlights the challenges associated with draft genomes and gene prediction in plants.</title>
        <authorList>
            <person name="Pilkington S.M."/>
            <person name="Crowhurst R."/>
            <person name="Hilario E."/>
            <person name="Nardozza S."/>
            <person name="Fraser L."/>
            <person name="Peng Y."/>
            <person name="Gunaseelan K."/>
            <person name="Simpson R."/>
            <person name="Tahir J."/>
            <person name="Deroles S.C."/>
            <person name="Templeton K."/>
            <person name="Luo Z."/>
            <person name="Davy M."/>
            <person name="Cheng C."/>
            <person name="McNeilage M."/>
            <person name="Scaglione D."/>
            <person name="Liu Y."/>
            <person name="Zhang Q."/>
            <person name="Datson P."/>
            <person name="De Silva N."/>
            <person name="Gardiner S.E."/>
            <person name="Bassett H."/>
            <person name="Chagne D."/>
            <person name="McCallum J."/>
            <person name="Dzierzon H."/>
            <person name="Deng C."/>
            <person name="Wang Y.Y."/>
            <person name="Barron L."/>
            <person name="Manako K."/>
            <person name="Bowen J."/>
            <person name="Foster T.M."/>
            <person name="Erridge Z.A."/>
            <person name="Tiffin H."/>
            <person name="Waite C.N."/>
            <person name="Davies K.M."/>
            <person name="Grierson E.P."/>
            <person name="Laing W.A."/>
            <person name="Kirk R."/>
            <person name="Chen X."/>
            <person name="Wood M."/>
            <person name="Montefiori M."/>
            <person name="Brummell D.A."/>
            <person name="Schwinn K.E."/>
            <person name="Catanach A."/>
            <person name="Fullerton C."/>
            <person name="Li D."/>
            <person name="Meiyalaghan S."/>
            <person name="Nieuwenhuizen N."/>
            <person name="Read N."/>
            <person name="Prakash R."/>
            <person name="Hunter D."/>
            <person name="Zhang H."/>
            <person name="McKenzie M."/>
            <person name="Knabel M."/>
            <person name="Harris A."/>
            <person name="Allan A.C."/>
            <person name="Gleave A."/>
            <person name="Chen A."/>
            <person name="Janssen B.J."/>
            <person name="Plunkett B."/>
            <person name="Ampomah-Dwamena C."/>
            <person name="Voogd C."/>
            <person name="Leif D."/>
            <person name="Lafferty D."/>
            <person name="Souleyre E.J.F."/>
            <person name="Varkonyi-Gasic E."/>
            <person name="Gambi F."/>
            <person name="Hanley J."/>
            <person name="Yao J.L."/>
            <person name="Cheung J."/>
            <person name="David K.M."/>
            <person name="Warren B."/>
            <person name="Marsh K."/>
            <person name="Snowden K.C."/>
            <person name="Lin-Wang K."/>
            <person name="Brian L."/>
            <person name="Martinez-Sanchez M."/>
            <person name="Wang M."/>
            <person name="Ileperuma N."/>
            <person name="Macnee N."/>
            <person name="Campin R."/>
            <person name="McAtee P."/>
            <person name="Drummond R.S.M."/>
            <person name="Espley R.V."/>
            <person name="Ireland H.S."/>
            <person name="Wu R."/>
            <person name="Atkinson R.G."/>
            <person name="Karunairetnam S."/>
            <person name="Bulley S."/>
            <person name="Chunkath S."/>
            <person name="Hanley Z."/>
            <person name="Storey R."/>
            <person name="Thrimawithana A.H."/>
            <person name="Thomson S."/>
            <person name="David C."/>
            <person name="Testolin R."/>
            <person name="Huang H."/>
            <person name="Hellens R.P."/>
            <person name="Schaffer R.J."/>
        </authorList>
    </citation>
    <scope>NUCLEOTIDE SEQUENCE [LARGE SCALE GENOMIC DNA]</scope>
    <source>
        <strain evidence="18">cv. Red5</strain>
    </source>
</reference>
<name>A0A2R6Q914_ACTCC</name>
<comment type="subcellular location">
    <subcellularLocation>
        <location evidence="1">Membrane</location>
        <topology evidence="1">Single-pass membrane protein</topology>
    </subcellularLocation>
</comment>
<keyword evidence="9 14" id="KW-0067">ATP-binding</keyword>
<keyword evidence="4" id="KW-0597">Phosphoprotein</keyword>
<evidence type="ECO:0000256" key="1">
    <source>
        <dbReference type="ARBA" id="ARBA00004167"/>
    </source>
</evidence>
<comment type="catalytic activity">
    <reaction evidence="12">
        <text>L-threonyl-[protein] + ATP = O-phospho-L-threonyl-[protein] + ADP + H(+)</text>
        <dbReference type="Rhea" id="RHEA:46608"/>
        <dbReference type="Rhea" id="RHEA-COMP:11060"/>
        <dbReference type="Rhea" id="RHEA-COMP:11605"/>
        <dbReference type="ChEBI" id="CHEBI:15378"/>
        <dbReference type="ChEBI" id="CHEBI:30013"/>
        <dbReference type="ChEBI" id="CHEBI:30616"/>
        <dbReference type="ChEBI" id="CHEBI:61977"/>
        <dbReference type="ChEBI" id="CHEBI:456216"/>
        <dbReference type="EC" id="2.7.11.1"/>
    </reaction>
</comment>
<dbReference type="STRING" id="1590841.A0A2R6Q914"/>
<feature type="transmembrane region" description="Helical" evidence="15">
    <location>
        <begin position="23"/>
        <end position="48"/>
    </location>
</feature>
<dbReference type="Proteomes" id="UP000241394">
    <property type="component" value="Chromosome LG18"/>
</dbReference>
<dbReference type="Pfam" id="PF07714">
    <property type="entry name" value="PK_Tyr_Ser-Thr"/>
    <property type="match status" value="1"/>
</dbReference>
<protein>
    <recommendedName>
        <fullName evidence="2">non-specific serine/threonine protein kinase</fullName>
        <ecNumber evidence="2">2.7.11.1</ecNumber>
    </recommendedName>
</protein>
<evidence type="ECO:0000256" key="4">
    <source>
        <dbReference type="ARBA" id="ARBA00022553"/>
    </source>
</evidence>
<evidence type="ECO:0000256" key="9">
    <source>
        <dbReference type="ARBA" id="ARBA00022840"/>
    </source>
</evidence>
<comment type="caution">
    <text evidence="17">The sequence shown here is derived from an EMBL/GenBank/DDBJ whole genome shotgun (WGS) entry which is preliminary data.</text>
</comment>
<dbReference type="OrthoDB" id="4062651at2759"/>
<keyword evidence="3" id="KW-0723">Serine/threonine-protein kinase</keyword>
<dbReference type="InterPro" id="IPR001245">
    <property type="entry name" value="Ser-Thr/Tyr_kinase_cat_dom"/>
</dbReference>
<evidence type="ECO:0000256" key="11">
    <source>
        <dbReference type="ARBA" id="ARBA00023136"/>
    </source>
</evidence>
<keyword evidence="8 17" id="KW-0418">Kinase</keyword>
<organism evidence="17 18">
    <name type="scientific">Actinidia chinensis var. chinensis</name>
    <name type="common">Chinese soft-hair kiwi</name>
    <dbReference type="NCBI Taxonomy" id="1590841"/>
    <lineage>
        <taxon>Eukaryota</taxon>
        <taxon>Viridiplantae</taxon>
        <taxon>Streptophyta</taxon>
        <taxon>Embryophyta</taxon>
        <taxon>Tracheophyta</taxon>
        <taxon>Spermatophyta</taxon>
        <taxon>Magnoliopsida</taxon>
        <taxon>eudicotyledons</taxon>
        <taxon>Gunneridae</taxon>
        <taxon>Pentapetalae</taxon>
        <taxon>asterids</taxon>
        <taxon>Ericales</taxon>
        <taxon>Actinidiaceae</taxon>
        <taxon>Actinidia</taxon>
    </lineage>
</organism>
<dbReference type="FunFam" id="1.10.510.10:FF:000035">
    <property type="entry name" value="Putative receptor-like serine/threonine-protein kinase"/>
    <property type="match status" value="1"/>
</dbReference>
<dbReference type="AlphaFoldDB" id="A0A2R6Q914"/>
<gene>
    <name evidence="17" type="ORF">CEY00_Acc20246</name>
</gene>
<feature type="domain" description="Protein kinase" evidence="16">
    <location>
        <begin position="134"/>
        <end position="408"/>
    </location>
</feature>
<evidence type="ECO:0000256" key="15">
    <source>
        <dbReference type="SAM" id="Phobius"/>
    </source>
</evidence>
<evidence type="ECO:0000256" key="3">
    <source>
        <dbReference type="ARBA" id="ARBA00022527"/>
    </source>
</evidence>
<proteinExistence type="predicted"/>
<evidence type="ECO:0000259" key="16">
    <source>
        <dbReference type="PROSITE" id="PS50011"/>
    </source>
</evidence>
<evidence type="ECO:0000256" key="10">
    <source>
        <dbReference type="ARBA" id="ARBA00022989"/>
    </source>
</evidence>
<evidence type="ECO:0000256" key="7">
    <source>
        <dbReference type="ARBA" id="ARBA00022741"/>
    </source>
</evidence>
<keyword evidence="10 15" id="KW-1133">Transmembrane helix</keyword>
<dbReference type="Gene3D" id="1.10.510.10">
    <property type="entry name" value="Transferase(Phosphotransferase) domain 1"/>
    <property type="match status" value="1"/>
</dbReference>
<dbReference type="InterPro" id="IPR000719">
    <property type="entry name" value="Prot_kinase_dom"/>
</dbReference>
<evidence type="ECO:0000256" key="13">
    <source>
        <dbReference type="ARBA" id="ARBA00048679"/>
    </source>
</evidence>
<keyword evidence="7 14" id="KW-0547">Nucleotide-binding</keyword>
<dbReference type="PANTHER" id="PTHR47984">
    <property type="entry name" value="OS01G0323000 PROTEIN"/>
    <property type="match status" value="1"/>
</dbReference>
<evidence type="ECO:0000256" key="12">
    <source>
        <dbReference type="ARBA" id="ARBA00047899"/>
    </source>
</evidence>
<evidence type="ECO:0000313" key="18">
    <source>
        <dbReference type="Proteomes" id="UP000241394"/>
    </source>
</evidence>
<dbReference type="InterPro" id="IPR011009">
    <property type="entry name" value="Kinase-like_dom_sf"/>
</dbReference>
<evidence type="ECO:0000256" key="8">
    <source>
        <dbReference type="ARBA" id="ARBA00022777"/>
    </source>
</evidence>
<dbReference type="PROSITE" id="PS00107">
    <property type="entry name" value="PROTEIN_KINASE_ATP"/>
    <property type="match status" value="1"/>
</dbReference>
<keyword evidence="6 15" id="KW-0812">Transmembrane</keyword>
<dbReference type="Gene3D" id="3.30.200.20">
    <property type="entry name" value="Phosphorylase Kinase, domain 1"/>
    <property type="match status" value="1"/>
</dbReference>
<dbReference type="GO" id="GO:0016020">
    <property type="term" value="C:membrane"/>
    <property type="evidence" value="ECO:0007669"/>
    <property type="project" value="UniProtKB-SubCell"/>
</dbReference>
<dbReference type="InterPro" id="IPR052232">
    <property type="entry name" value="RLK_Ser/Thr-Kinase"/>
</dbReference>
<comment type="catalytic activity">
    <reaction evidence="13">
        <text>L-seryl-[protein] + ATP = O-phospho-L-seryl-[protein] + ADP + H(+)</text>
        <dbReference type="Rhea" id="RHEA:17989"/>
        <dbReference type="Rhea" id="RHEA-COMP:9863"/>
        <dbReference type="Rhea" id="RHEA-COMP:11604"/>
        <dbReference type="ChEBI" id="CHEBI:15378"/>
        <dbReference type="ChEBI" id="CHEBI:29999"/>
        <dbReference type="ChEBI" id="CHEBI:30616"/>
        <dbReference type="ChEBI" id="CHEBI:83421"/>
        <dbReference type="ChEBI" id="CHEBI:456216"/>
        <dbReference type="EC" id="2.7.11.1"/>
    </reaction>
</comment>
<dbReference type="InterPro" id="IPR017441">
    <property type="entry name" value="Protein_kinase_ATP_BS"/>
</dbReference>
<keyword evidence="18" id="KW-1185">Reference proteome</keyword>
<feature type="binding site" evidence="14">
    <location>
        <position position="163"/>
    </location>
    <ligand>
        <name>ATP</name>
        <dbReference type="ChEBI" id="CHEBI:30616"/>
    </ligand>
</feature>
<dbReference type="PROSITE" id="PS50011">
    <property type="entry name" value="PROTEIN_KINASE_DOM"/>
    <property type="match status" value="1"/>
</dbReference>
<evidence type="ECO:0000256" key="5">
    <source>
        <dbReference type="ARBA" id="ARBA00022679"/>
    </source>
</evidence>
<dbReference type="SUPFAM" id="SSF56112">
    <property type="entry name" value="Protein kinase-like (PK-like)"/>
    <property type="match status" value="1"/>
</dbReference>
<evidence type="ECO:0000256" key="14">
    <source>
        <dbReference type="PROSITE-ProRule" id="PRU10141"/>
    </source>
</evidence>
<keyword evidence="11 15" id="KW-0472">Membrane</keyword>
<evidence type="ECO:0000313" key="17">
    <source>
        <dbReference type="EMBL" id="PSS04392.1"/>
    </source>
</evidence>
<dbReference type="Gramene" id="PSS04392">
    <property type="protein sequence ID" value="PSS04392"/>
    <property type="gene ID" value="CEY00_Acc20246"/>
</dbReference>
<dbReference type="EC" id="2.7.11.1" evidence="2"/>
<dbReference type="FunFam" id="3.30.200.20:FF:000178">
    <property type="entry name" value="serine/threonine-protein kinase PBS1-like"/>
    <property type="match status" value="1"/>
</dbReference>
<evidence type="ECO:0000256" key="2">
    <source>
        <dbReference type="ARBA" id="ARBA00012513"/>
    </source>
</evidence>
<keyword evidence="5" id="KW-0808">Transferase</keyword>
<sequence>MSQGLSSLDHNLSHHTLFFGIKLWIFIVACILAIAVLVLVLLSLYFIYCRHRKPSRVHINSLRPVISKNSGLTRSLDKRLLSRNGAEIELSIETPEKPNELTGLRCGRAVSVRKREKHGYAYALREIEAATNGFADVNVIGSGDFGIVYHGVLFDGTRVAIKKLLYDRCKDDNFIAQVEAIGNVRHKNLVKLLGYCTEGAFRMLVYEYVDNGNLSQWLHGCIRQVSPLTWNMRINVIQAAGKGLAYLHEDIEPKIIHQQIKSSNILLDQQWNPKISDIGIAKVLCPEWSHVATSPMGMSGYIAPEYAYTSVFNEKTDVYSFGILLMEIITGRTPVEGNETEVYLIDWLKCMVANQSFDQVVDPKMPEMPSLKELKRTVLVALRCVDPDVENRPTMGDVIHMLEPRDLLLSDESCASHKTSRCNSLKDNQVFAKQVEGVKGRN</sequence>
<evidence type="ECO:0000256" key="6">
    <source>
        <dbReference type="ARBA" id="ARBA00022692"/>
    </source>
</evidence>
<reference evidence="17 18" key="1">
    <citation type="submission" date="2017-07" db="EMBL/GenBank/DDBJ databases">
        <title>An improved, manually edited Actinidia chinensis var. chinensis (kiwifruit) genome highlights the challenges associated with draft genomes and gene prediction in plants.</title>
        <authorList>
            <person name="Pilkington S."/>
            <person name="Crowhurst R."/>
            <person name="Hilario E."/>
            <person name="Nardozza S."/>
            <person name="Fraser L."/>
            <person name="Peng Y."/>
            <person name="Gunaseelan K."/>
            <person name="Simpson R."/>
            <person name="Tahir J."/>
            <person name="Deroles S."/>
            <person name="Templeton K."/>
            <person name="Luo Z."/>
            <person name="Davy M."/>
            <person name="Cheng C."/>
            <person name="Mcneilage M."/>
            <person name="Scaglione D."/>
            <person name="Liu Y."/>
            <person name="Zhang Q."/>
            <person name="Datson P."/>
            <person name="De Silva N."/>
            <person name="Gardiner S."/>
            <person name="Bassett H."/>
            <person name="Chagne D."/>
            <person name="Mccallum J."/>
            <person name="Dzierzon H."/>
            <person name="Deng C."/>
            <person name="Wang Y.-Y."/>
            <person name="Barron N."/>
            <person name="Manako K."/>
            <person name="Bowen J."/>
            <person name="Foster T."/>
            <person name="Erridge Z."/>
            <person name="Tiffin H."/>
            <person name="Waite C."/>
            <person name="Davies K."/>
            <person name="Grierson E."/>
            <person name="Laing W."/>
            <person name="Kirk R."/>
            <person name="Chen X."/>
            <person name="Wood M."/>
            <person name="Montefiori M."/>
            <person name="Brummell D."/>
            <person name="Schwinn K."/>
            <person name="Catanach A."/>
            <person name="Fullerton C."/>
            <person name="Li D."/>
            <person name="Meiyalaghan S."/>
            <person name="Nieuwenhuizen N."/>
            <person name="Read N."/>
            <person name="Prakash R."/>
            <person name="Hunter D."/>
            <person name="Zhang H."/>
            <person name="Mckenzie M."/>
            <person name="Knabel M."/>
            <person name="Harris A."/>
            <person name="Allan A."/>
            <person name="Chen A."/>
            <person name="Janssen B."/>
            <person name="Plunkett B."/>
            <person name="Dwamena C."/>
            <person name="Voogd C."/>
            <person name="Leif D."/>
            <person name="Lafferty D."/>
            <person name="Souleyre E."/>
            <person name="Varkonyi-Gasic E."/>
            <person name="Gambi F."/>
            <person name="Hanley J."/>
            <person name="Yao J.-L."/>
            <person name="Cheung J."/>
            <person name="David K."/>
            <person name="Warren B."/>
            <person name="Marsh K."/>
            <person name="Snowden K."/>
            <person name="Lin-Wang K."/>
            <person name="Brian L."/>
            <person name="Martinez-Sanchez M."/>
            <person name="Wang M."/>
            <person name="Ileperuma N."/>
            <person name="Macnee N."/>
            <person name="Campin R."/>
            <person name="Mcatee P."/>
            <person name="Drummond R."/>
            <person name="Espley R."/>
            <person name="Ireland H."/>
            <person name="Wu R."/>
            <person name="Atkinson R."/>
            <person name="Karunairetnam S."/>
            <person name="Bulley S."/>
            <person name="Chunkath S."/>
            <person name="Hanley Z."/>
            <person name="Storey R."/>
            <person name="Thrimawithana A."/>
            <person name="Thomson S."/>
            <person name="David C."/>
            <person name="Testolin R."/>
        </authorList>
    </citation>
    <scope>NUCLEOTIDE SEQUENCE [LARGE SCALE GENOMIC DNA]</scope>
    <source>
        <strain evidence="18">cv. Red5</strain>
        <tissue evidence="17">Young leaf</tissue>
    </source>
</reference>
<dbReference type="EMBL" id="NKQK01000018">
    <property type="protein sequence ID" value="PSS04392.1"/>
    <property type="molecule type" value="Genomic_DNA"/>
</dbReference>
<dbReference type="GO" id="GO:0004674">
    <property type="term" value="F:protein serine/threonine kinase activity"/>
    <property type="evidence" value="ECO:0007669"/>
    <property type="project" value="UniProtKB-KW"/>
</dbReference>
<dbReference type="InParanoid" id="A0A2R6Q914"/>
<dbReference type="GO" id="GO:0005524">
    <property type="term" value="F:ATP binding"/>
    <property type="evidence" value="ECO:0007669"/>
    <property type="project" value="UniProtKB-UniRule"/>
</dbReference>
<dbReference type="PANTHER" id="PTHR47984:SF15">
    <property type="entry name" value="PROTEIN KINASE DOMAIN-CONTAINING PROTEIN"/>
    <property type="match status" value="1"/>
</dbReference>